<keyword evidence="4 8" id="KW-0479">Metal-binding</keyword>
<dbReference type="PIRSF" id="PIRSF000005">
    <property type="entry name" value="Cytochrome_c4"/>
    <property type="match status" value="1"/>
</dbReference>
<keyword evidence="9" id="KW-0732">Signal</keyword>
<dbReference type="InterPro" id="IPR036909">
    <property type="entry name" value="Cyt_c-like_dom_sf"/>
</dbReference>
<evidence type="ECO:0000256" key="1">
    <source>
        <dbReference type="ARBA" id="ARBA00004418"/>
    </source>
</evidence>
<evidence type="ECO:0000256" key="7">
    <source>
        <dbReference type="ARBA" id="ARBA00023004"/>
    </source>
</evidence>
<sequence>MKASKARLPVIATAAFITTAVAADNSDLSYCTVCHGAHGNGNPAIRAPKISAMEPWYLRRQLEAFRDGVRGTHPDDAAGHEMQPVGVRLRDEAAIDAAITYVSSFKPKTPPTTVAGDAARGRTLYVTCAPCHGQNGEGNQALSAPALADRTDWYLVTQLRNYKTGLRGSDHRDTNGAQMRALAETLPDTQAIDDVVAYINTLRDRR</sequence>
<keyword evidence="5" id="KW-0574">Periplasm</keyword>
<dbReference type="Proteomes" id="UP001595904">
    <property type="component" value="Unassembled WGS sequence"/>
</dbReference>
<accession>A0ABV8SZC5</accession>
<organism evidence="11 12">
    <name type="scientific">Steroidobacter flavus</name>
    <dbReference type="NCBI Taxonomy" id="1842136"/>
    <lineage>
        <taxon>Bacteria</taxon>
        <taxon>Pseudomonadati</taxon>
        <taxon>Pseudomonadota</taxon>
        <taxon>Gammaproteobacteria</taxon>
        <taxon>Steroidobacterales</taxon>
        <taxon>Steroidobacteraceae</taxon>
        <taxon>Steroidobacter</taxon>
    </lineage>
</organism>
<evidence type="ECO:0000313" key="11">
    <source>
        <dbReference type="EMBL" id="MFC4312422.1"/>
    </source>
</evidence>
<evidence type="ECO:0000256" key="3">
    <source>
        <dbReference type="ARBA" id="ARBA00022617"/>
    </source>
</evidence>
<reference evidence="12" key="1">
    <citation type="journal article" date="2019" name="Int. J. Syst. Evol. Microbiol.">
        <title>The Global Catalogue of Microorganisms (GCM) 10K type strain sequencing project: providing services to taxonomists for standard genome sequencing and annotation.</title>
        <authorList>
            <consortium name="The Broad Institute Genomics Platform"/>
            <consortium name="The Broad Institute Genome Sequencing Center for Infectious Disease"/>
            <person name="Wu L."/>
            <person name="Ma J."/>
        </authorList>
    </citation>
    <scope>NUCLEOTIDE SEQUENCE [LARGE SCALE GENOMIC DNA]</scope>
    <source>
        <strain evidence="12">CGMCC 1.10759</strain>
    </source>
</reference>
<dbReference type="InterPro" id="IPR009056">
    <property type="entry name" value="Cyt_c-like_dom"/>
</dbReference>
<dbReference type="InterPro" id="IPR050597">
    <property type="entry name" value="Cytochrome_c_Oxidase_Subunit"/>
</dbReference>
<keyword evidence="2" id="KW-0813">Transport</keyword>
<keyword evidence="7 8" id="KW-0408">Iron</keyword>
<dbReference type="PANTHER" id="PTHR33751:SF9">
    <property type="entry name" value="CYTOCHROME C4"/>
    <property type="match status" value="1"/>
</dbReference>
<dbReference type="EMBL" id="JBHSDU010000014">
    <property type="protein sequence ID" value="MFC4312422.1"/>
    <property type="molecule type" value="Genomic_DNA"/>
</dbReference>
<keyword evidence="6" id="KW-0249">Electron transport</keyword>
<feature type="signal peptide" evidence="9">
    <location>
        <begin position="1"/>
        <end position="22"/>
    </location>
</feature>
<comment type="subcellular location">
    <subcellularLocation>
        <location evidence="1">Periplasm</location>
    </subcellularLocation>
</comment>
<keyword evidence="12" id="KW-1185">Reference proteome</keyword>
<dbReference type="PROSITE" id="PS51007">
    <property type="entry name" value="CYTC"/>
    <property type="match status" value="1"/>
</dbReference>
<comment type="caution">
    <text evidence="11">The sequence shown here is derived from an EMBL/GenBank/DDBJ whole genome shotgun (WGS) entry which is preliminary data.</text>
</comment>
<dbReference type="Gene3D" id="1.10.760.10">
    <property type="entry name" value="Cytochrome c-like domain"/>
    <property type="match status" value="2"/>
</dbReference>
<evidence type="ECO:0000259" key="10">
    <source>
        <dbReference type="PROSITE" id="PS51007"/>
    </source>
</evidence>
<evidence type="ECO:0000256" key="4">
    <source>
        <dbReference type="ARBA" id="ARBA00022723"/>
    </source>
</evidence>
<gene>
    <name evidence="11" type="ORF">ACFPN2_25290</name>
</gene>
<name>A0ABV8SZC5_9GAMM</name>
<evidence type="ECO:0000256" key="9">
    <source>
        <dbReference type="SAM" id="SignalP"/>
    </source>
</evidence>
<proteinExistence type="predicted"/>
<feature type="domain" description="Cytochrome c" evidence="10">
    <location>
        <begin position="116"/>
        <end position="203"/>
    </location>
</feature>
<dbReference type="Pfam" id="PF00034">
    <property type="entry name" value="Cytochrom_C"/>
    <property type="match status" value="2"/>
</dbReference>
<evidence type="ECO:0000256" key="8">
    <source>
        <dbReference type="PROSITE-ProRule" id="PRU00433"/>
    </source>
</evidence>
<evidence type="ECO:0000256" key="5">
    <source>
        <dbReference type="ARBA" id="ARBA00022764"/>
    </source>
</evidence>
<dbReference type="SUPFAM" id="SSF46626">
    <property type="entry name" value="Cytochrome c"/>
    <property type="match status" value="2"/>
</dbReference>
<dbReference type="PANTHER" id="PTHR33751">
    <property type="entry name" value="CBB3-TYPE CYTOCHROME C OXIDASE SUBUNIT FIXP"/>
    <property type="match status" value="1"/>
</dbReference>
<evidence type="ECO:0000313" key="12">
    <source>
        <dbReference type="Proteomes" id="UP001595904"/>
    </source>
</evidence>
<evidence type="ECO:0000256" key="2">
    <source>
        <dbReference type="ARBA" id="ARBA00022448"/>
    </source>
</evidence>
<keyword evidence="3 8" id="KW-0349">Heme</keyword>
<dbReference type="InterPro" id="IPR024167">
    <property type="entry name" value="Cytochrome_c4-like"/>
</dbReference>
<protein>
    <submittedName>
        <fullName evidence="11">C-type cytochrome</fullName>
    </submittedName>
</protein>
<feature type="chain" id="PRO_5046595463" evidence="9">
    <location>
        <begin position="23"/>
        <end position="206"/>
    </location>
</feature>
<evidence type="ECO:0000256" key="6">
    <source>
        <dbReference type="ARBA" id="ARBA00022982"/>
    </source>
</evidence>
<dbReference type="RefSeq" id="WP_380601794.1">
    <property type="nucleotide sequence ID" value="NZ_JBHSDU010000014.1"/>
</dbReference>